<sequence>MPTIEVKISDFESLLKDTVDEEKLETLLEKVKGEVKDFFRESDSVKIELNDTNRPDLWTPEGIVRQIRPAKRSWSERYPFFDTSNKAQYHVEISKEVSTVRPYLAACISRGMTVTAPILDQ</sequence>
<accession>A0A3B1CNH6</accession>
<dbReference type="GO" id="GO:0004826">
    <property type="term" value="F:phenylalanine-tRNA ligase activity"/>
    <property type="evidence" value="ECO:0007669"/>
    <property type="project" value="UniProtKB-EC"/>
</dbReference>
<dbReference type="EMBL" id="UOGF01000007">
    <property type="protein sequence ID" value="VAX26263.1"/>
    <property type="molecule type" value="Genomic_DNA"/>
</dbReference>
<feature type="non-terminal residue" evidence="1">
    <location>
        <position position="121"/>
    </location>
</feature>
<proteinExistence type="predicted"/>
<dbReference type="AlphaFoldDB" id="A0A3B1CNH6"/>
<dbReference type="Gene3D" id="3.30.56.10">
    <property type="match status" value="1"/>
</dbReference>
<protein>
    <submittedName>
        <fullName evidence="1">Phenylalanyl-tRNA synthetase beta chain</fullName>
        <ecNumber evidence="1">6.1.1.20</ecNumber>
    </submittedName>
</protein>
<keyword evidence="1" id="KW-0030">Aminoacyl-tRNA synthetase</keyword>
<name>A0A3B1CNH6_9ZZZZ</name>
<evidence type="ECO:0000313" key="1">
    <source>
        <dbReference type="EMBL" id="VAX26263.1"/>
    </source>
</evidence>
<reference evidence="1" key="1">
    <citation type="submission" date="2018-06" db="EMBL/GenBank/DDBJ databases">
        <authorList>
            <person name="Zhirakovskaya E."/>
        </authorList>
    </citation>
    <scope>NUCLEOTIDE SEQUENCE</scope>
</reference>
<dbReference type="EC" id="6.1.1.20" evidence="1"/>
<gene>
    <name evidence="1" type="ORF">MNBD_NITROSPIRAE01-1236</name>
</gene>
<keyword evidence="1" id="KW-0436">Ligase</keyword>
<organism evidence="1">
    <name type="scientific">hydrothermal vent metagenome</name>
    <dbReference type="NCBI Taxonomy" id="652676"/>
    <lineage>
        <taxon>unclassified sequences</taxon>
        <taxon>metagenomes</taxon>
        <taxon>ecological metagenomes</taxon>
    </lineage>
</organism>